<dbReference type="SUPFAM" id="SSF160935">
    <property type="entry name" value="VPA0735-like"/>
    <property type="match status" value="1"/>
</dbReference>
<protein>
    <submittedName>
        <fullName evidence="4">DUF1254-domain-containing protein</fullName>
    </submittedName>
</protein>
<dbReference type="OrthoDB" id="2018906at2759"/>
<organism evidence="4 5">
    <name type="scientific">Penicillium citrinum</name>
    <dbReference type="NCBI Taxonomy" id="5077"/>
    <lineage>
        <taxon>Eukaryota</taxon>
        <taxon>Fungi</taxon>
        <taxon>Dikarya</taxon>
        <taxon>Ascomycota</taxon>
        <taxon>Pezizomycotina</taxon>
        <taxon>Eurotiomycetes</taxon>
        <taxon>Eurotiomycetidae</taxon>
        <taxon>Eurotiales</taxon>
        <taxon>Aspergillaceae</taxon>
        <taxon>Penicillium</taxon>
    </lineage>
</organism>
<accession>A0A9W9NZF5</accession>
<dbReference type="InterPro" id="IPR010679">
    <property type="entry name" value="DUF1254"/>
</dbReference>
<feature type="signal peptide" evidence="1">
    <location>
        <begin position="1"/>
        <end position="19"/>
    </location>
</feature>
<dbReference type="InterPro" id="IPR010621">
    <property type="entry name" value="DUF1214"/>
</dbReference>
<evidence type="ECO:0000313" key="4">
    <source>
        <dbReference type="EMBL" id="KAJ5227559.1"/>
    </source>
</evidence>
<reference evidence="4" key="1">
    <citation type="submission" date="2022-11" db="EMBL/GenBank/DDBJ databases">
        <authorList>
            <person name="Petersen C."/>
        </authorList>
    </citation>
    <scope>NUCLEOTIDE SEQUENCE</scope>
    <source>
        <strain evidence="4">IBT 23319</strain>
    </source>
</reference>
<dbReference type="Pfam" id="PF06742">
    <property type="entry name" value="DUF1214"/>
    <property type="match status" value="1"/>
</dbReference>
<dbReference type="Proteomes" id="UP001147733">
    <property type="component" value="Unassembled WGS sequence"/>
</dbReference>
<name>A0A9W9NZF5_PENCI</name>
<feature type="chain" id="PRO_5040774604" evidence="1">
    <location>
        <begin position="20"/>
        <end position="435"/>
    </location>
</feature>
<dbReference type="Gene3D" id="2.60.120.600">
    <property type="entry name" value="Domain of unknown function DUF1214, C-terminal domain"/>
    <property type="match status" value="1"/>
</dbReference>
<sequence length="435" mass="48257">MIKIVVPVSVLALTAFSFGAPTQSAHLDSATEFALTVRLYSNFNPTSVHPANCITRIMRYGFFSYPYANSSIEVMQQANGTNNFYHERALATPEFNQVVSPNFDTLYSAAILDLSHNDLIFETPEVYDRYYIFPIYDIYGHIYVNLGSTSKSKAGKYVTPYGSSQPRYGVAGASDDLDKIYAFQNQSQRYTIAKSKDDNADKNEIPRLTKAFLSSSLSSNMAVKVMQLTARIAPYNPFRNSSDQARIDRNLKAAGTDNGNVQGDFGTNYPVRHAVATTGYLQLTQSESIYPTYTGESPINLNENQVYLLTSDSKPPLQELGSWSLTAYNAEHFLIANNQNVYSLGDCSNLTYSDGIFIYGNNEHEDTAFQILVQPANVQPPKNWTSKADPFSGWLPATANDGDMSLLLRIYAQEDGLTNGQYKAPLLQKVDAIVT</sequence>
<reference evidence="4" key="2">
    <citation type="journal article" date="2023" name="IMA Fungus">
        <title>Comparative genomic study of the Penicillium genus elucidates a diverse pangenome and 15 lateral gene transfer events.</title>
        <authorList>
            <person name="Petersen C."/>
            <person name="Sorensen T."/>
            <person name="Nielsen M.R."/>
            <person name="Sondergaard T.E."/>
            <person name="Sorensen J.L."/>
            <person name="Fitzpatrick D.A."/>
            <person name="Frisvad J.C."/>
            <person name="Nielsen K.L."/>
        </authorList>
    </citation>
    <scope>NUCLEOTIDE SEQUENCE</scope>
    <source>
        <strain evidence="4">IBT 23319</strain>
    </source>
</reference>
<dbReference type="InterPro" id="IPR037049">
    <property type="entry name" value="DUF1214_C_sf"/>
</dbReference>
<keyword evidence="5" id="KW-1185">Reference proteome</keyword>
<keyword evidence="1" id="KW-0732">Signal</keyword>
<dbReference type="GeneID" id="81385650"/>
<dbReference type="PANTHER" id="PTHR36509">
    <property type="entry name" value="BLL3101 PROTEIN"/>
    <property type="match status" value="1"/>
</dbReference>
<feature type="domain" description="DUF1254" evidence="3">
    <location>
        <begin position="82"/>
        <end position="158"/>
    </location>
</feature>
<feature type="domain" description="DUF1214" evidence="2">
    <location>
        <begin position="289"/>
        <end position="412"/>
    </location>
</feature>
<dbReference type="RefSeq" id="XP_056499924.1">
    <property type="nucleotide sequence ID" value="XM_056646483.1"/>
</dbReference>
<dbReference type="Pfam" id="PF06863">
    <property type="entry name" value="DUF1254"/>
    <property type="match status" value="1"/>
</dbReference>
<proteinExistence type="predicted"/>
<evidence type="ECO:0000313" key="5">
    <source>
        <dbReference type="Proteomes" id="UP001147733"/>
    </source>
</evidence>
<dbReference type="Gene3D" id="2.60.40.1610">
    <property type="entry name" value="Domain of unknown function DUF1254"/>
    <property type="match status" value="1"/>
</dbReference>
<evidence type="ECO:0000259" key="3">
    <source>
        <dbReference type="Pfam" id="PF06863"/>
    </source>
</evidence>
<evidence type="ECO:0000256" key="1">
    <source>
        <dbReference type="SAM" id="SignalP"/>
    </source>
</evidence>
<dbReference type="PANTHER" id="PTHR36509:SF2">
    <property type="entry name" value="BLL3101 PROTEIN"/>
    <property type="match status" value="1"/>
</dbReference>
<comment type="caution">
    <text evidence="4">The sequence shown here is derived from an EMBL/GenBank/DDBJ whole genome shotgun (WGS) entry which is preliminary data.</text>
</comment>
<evidence type="ECO:0000259" key="2">
    <source>
        <dbReference type="Pfam" id="PF06742"/>
    </source>
</evidence>
<gene>
    <name evidence="4" type="ORF">N7469_007565</name>
</gene>
<dbReference type="AlphaFoldDB" id="A0A9W9NZF5"/>
<dbReference type="EMBL" id="JAPQKT010000006">
    <property type="protein sequence ID" value="KAJ5227559.1"/>
    <property type="molecule type" value="Genomic_DNA"/>
</dbReference>
<dbReference type="InterPro" id="IPR037050">
    <property type="entry name" value="DUF1254_sf"/>
</dbReference>